<organism evidence="1 2">
    <name type="scientific">Niallia nealsonii</name>
    <dbReference type="NCBI Taxonomy" id="115979"/>
    <lineage>
        <taxon>Bacteria</taxon>
        <taxon>Bacillati</taxon>
        <taxon>Bacillota</taxon>
        <taxon>Bacilli</taxon>
        <taxon>Bacillales</taxon>
        <taxon>Bacillaceae</taxon>
        <taxon>Niallia</taxon>
    </lineage>
</organism>
<proteinExistence type="predicted"/>
<reference evidence="1 2" key="1">
    <citation type="journal article" date="2003" name="Int. J. Syst. Evol. Microbiol.">
        <title>Bacillus nealsonii sp. nov., isolated from a spacecraft-assembly facility, whose spores are gamma-radiation resistant.</title>
        <authorList>
            <person name="Venkateswaran K."/>
            <person name="Kempf M."/>
            <person name="Chen F."/>
            <person name="Satomi M."/>
            <person name="Nicholson W."/>
            <person name="Kern R."/>
        </authorList>
    </citation>
    <scope>NUCLEOTIDE SEQUENCE [LARGE SCALE GENOMIC DNA]</scope>
    <source>
        <strain evidence="1 2">FO-92</strain>
    </source>
</reference>
<accession>A0A2N0Z4E7</accession>
<dbReference type="OrthoDB" id="2888045at2"/>
<evidence type="ECO:0000313" key="1">
    <source>
        <dbReference type="EMBL" id="PKG24388.1"/>
    </source>
</evidence>
<dbReference type="InterPro" id="IPR020260">
    <property type="entry name" value="Uncharacterised_YueH"/>
</dbReference>
<dbReference type="Proteomes" id="UP000233375">
    <property type="component" value="Unassembled WGS sequence"/>
</dbReference>
<sequence>MKYLQKKLDVLHRNADVFIIKTEDNRFIVSIPQIHWSTELNVLDEFEQKVNHLIHSLNFHMYDGDCKSLAHTISELTISKEM</sequence>
<gene>
    <name evidence="1" type="ORF">CWS01_07185</name>
</gene>
<comment type="caution">
    <text evidence="1">The sequence shown here is derived from an EMBL/GenBank/DDBJ whole genome shotgun (WGS) entry which is preliminary data.</text>
</comment>
<dbReference type="AlphaFoldDB" id="A0A2N0Z4E7"/>
<name>A0A2N0Z4E7_9BACI</name>
<keyword evidence="2" id="KW-1185">Reference proteome</keyword>
<dbReference type="RefSeq" id="WP_101176512.1">
    <property type="nucleotide sequence ID" value="NZ_PISE01000014.1"/>
</dbReference>
<dbReference type="EMBL" id="PISE01000014">
    <property type="protein sequence ID" value="PKG24388.1"/>
    <property type="molecule type" value="Genomic_DNA"/>
</dbReference>
<protein>
    <submittedName>
        <fullName evidence="1">Uncharacterized protein</fullName>
    </submittedName>
</protein>
<dbReference type="Pfam" id="PF14166">
    <property type="entry name" value="YueH"/>
    <property type="match status" value="1"/>
</dbReference>
<evidence type="ECO:0000313" key="2">
    <source>
        <dbReference type="Proteomes" id="UP000233375"/>
    </source>
</evidence>